<evidence type="ECO:0000256" key="2">
    <source>
        <dbReference type="ARBA" id="ARBA00022475"/>
    </source>
</evidence>
<evidence type="ECO:0000256" key="5">
    <source>
        <dbReference type="ARBA" id="ARBA00022989"/>
    </source>
</evidence>
<feature type="transmembrane region" description="Helical" evidence="7">
    <location>
        <begin position="78"/>
        <end position="100"/>
    </location>
</feature>
<evidence type="ECO:0000313" key="9">
    <source>
        <dbReference type="Proteomes" id="UP000295418"/>
    </source>
</evidence>
<protein>
    <recommendedName>
        <fullName evidence="7">Phosphatidylglycerol--prolipoprotein diacylglyceryl transferase</fullName>
        <ecNumber evidence="7">2.5.1.145</ecNumber>
    </recommendedName>
</protein>
<dbReference type="GO" id="GO:0042158">
    <property type="term" value="P:lipoprotein biosynthetic process"/>
    <property type="evidence" value="ECO:0007669"/>
    <property type="project" value="UniProtKB-UniRule"/>
</dbReference>
<feature type="transmembrane region" description="Helical" evidence="7">
    <location>
        <begin position="43"/>
        <end position="66"/>
    </location>
</feature>
<dbReference type="OrthoDB" id="871140at2"/>
<evidence type="ECO:0000256" key="7">
    <source>
        <dbReference type="HAMAP-Rule" id="MF_01147"/>
    </source>
</evidence>
<comment type="similarity">
    <text evidence="1 7">Belongs to the Lgt family.</text>
</comment>
<evidence type="ECO:0000256" key="1">
    <source>
        <dbReference type="ARBA" id="ARBA00007150"/>
    </source>
</evidence>
<feature type="transmembrane region" description="Helical" evidence="7">
    <location>
        <begin position="162"/>
        <end position="182"/>
    </location>
</feature>
<comment type="catalytic activity">
    <reaction evidence="7">
        <text>L-cysteinyl-[prolipoprotein] + a 1,2-diacyl-sn-glycero-3-phospho-(1'-sn-glycerol) = an S-1,2-diacyl-sn-glyceryl-L-cysteinyl-[prolipoprotein] + sn-glycerol 1-phosphate + H(+)</text>
        <dbReference type="Rhea" id="RHEA:56712"/>
        <dbReference type="Rhea" id="RHEA-COMP:14679"/>
        <dbReference type="Rhea" id="RHEA-COMP:14680"/>
        <dbReference type="ChEBI" id="CHEBI:15378"/>
        <dbReference type="ChEBI" id="CHEBI:29950"/>
        <dbReference type="ChEBI" id="CHEBI:57685"/>
        <dbReference type="ChEBI" id="CHEBI:64716"/>
        <dbReference type="ChEBI" id="CHEBI:140658"/>
        <dbReference type="EC" id="2.5.1.145"/>
    </reaction>
</comment>
<dbReference type="GO" id="GO:0008961">
    <property type="term" value="F:phosphatidylglycerol-prolipoprotein diacylglyceryl transferase activity"/>
    <property type="evidence" value="ECO:0007669"/>
    <property type="project" value="UniProtKB-UniRule"/>
</dbReference>
<comment type="caution">
    <text evidence="8">The sequence shown here is derived from an EMBL/GenBank/DDBJ whole genome shotgun (WGS) entry which is preliminary data.</text>
</comment>
<feature type="transmembrane region" description="Helical" evidence="7">
    <location>
        <begin position="13"/>
        <end position="31"/>
    </location>
</feature>
<dbReference type="PANTHER" id="PTHR30589">
    <property type="entry name" value="PROLIPOPROTEIN DIACYLGLYCERYL TRANSFERASE"/>
    <property type="match status" value="1"/>
</dbReference>
<keyword evidence="3 7" id="KW-0808">Transferase</keyword>
<keyword evidence="5 7" id="KW-1133">Transmembrane helix</keyword>
<reference evidence="8 9" key="1">
    <citation type="submission" date="2019-03" db="EMBL/GenBank/DDBJ databases">
        <authorList>
            <person name="Kim M.K.M."/>
        </authorList>
    </citation>
    <scope>NUCLEOTIDE SEQUENCE [LARGE SCALE GENOMIC DNA]</scope>
    <source>
        <strain evidence="8 9">18JY21-1</strain>
    </source>
</reference>
<accession>A0A4R4EQH4</accession>
<organism evidence="8 9">
    <name type="scientific">Paenibacillus albiflavus</name>
    <dbReference type="NCBI Taxonomy" id="2545760"/>
    <lineage>
        <taxon>Bacteria</taxon>
        <taxon>Bacillati</taxon>
        <taxon>Bacillota</taxon>
        <taxon>Bacilli</taxon>
        <taxon>Bacillales</taxon>
        <taxon>Paenibacillaceae</taxon>
        <taxon>Paenibacillus</taxon>
    </lineage>
</organism>
<evidence type="ECO:0000256" key="6">
    <source>
        <dbReference type="ARBA" id="ARBA00023136"/>
    </source>
</evidence>
<evidence type="ECO:0000313" key="8">
    <source>
        <dbReference type="EMBL" id="TCZ80841.1"/>
    </source>
</evidence>
<evidence type="ECO:0000256" key="4">
    <source>
        <dbReference type="ARBA" id="ARBA00022692"/>
    </source>
</evidence>
<evidence type="ECO:0000256" key="3">
    <source>
        <dbReference type="ARBA" id="ARBA00022679"/>
    </source>
</evidence>
<proteinExistence type="inferred from homology"/>
<name>A0A4R4EQH4_9BACL</name>
<dbReference type="PANTHER" id="PTHR30589:SF0">
    <property type="entry name" value="PHOSPHATIDYLGLYCEROL--PROLIPOPROTEIN DIACYLGLYCERYL TRANSFERASE"/>
    <property type="match status" value="1"/>
</dbReference>
<keyword evidence="8" id="KW-0449">Lipoprotein</keyword>
<dbReference type="AlphaFoldDB" id="A0A4R4EQH4"/>
<feature type="binding site" evidence="7">
    <location>
        <position position="127"/>
    </location>
    <ligand>
        <name>a 1,2-diacyl-sn-glycero-3-phospho-(1'-sn-glycerol)</name>
        <dbReference type="ChEBI" id="CHEBI:64716"/>
    </ligand>
</feature>
<comment type="function">
    <text evidence="7">Catalyzes the transfer of the diacylglyceryl group from phosphatidylglycerol to the sulfhydryl group of the N-terminal cysteine of a prolipoprotein, the first step in the formation of mature lipoproteins.</text>
</comment>
<dbReference type="NCBIfam" id="NF000778">
    <property type="entry name" value="PRK00052.3-4"/>
    <property type="match status" value="1"/>
</dbReference>
<dbReference type="UniPathway" id="UPA00664"/>
<keyword evidence="9" id="KW-1185">Reference proteome</keyword>
<keyword evidence="4 7" id="KW-0812">Transmembrane</keyword>
<keyword evidence="2 7" id="KW-1003">Cell membrane</keyword>
<dbReference type="RefSeq" id="WP_132415545.1">
    <property type="nucleotide sequence ID" value="NZ_SKFG01000001.1"/>
</dbReference>
<comment type="pathway">
    <text evidence="7">Protein modification; lipoprotein biosynthesis (diacylglyceryl transfer).</text>
</comment>
<gene>
    <name evidence="7" type="primary">lgt</name>
    <name evidence="8" type="ORF">E0485_00665</name>
</gene>
<feature type="transmembrane region" description="Helical" evidence="7">
    <location>
        <begin position="194"/>
        <end position="211"/>
    </location>
</feature>
<sequence>MYNDIFAIGPVEIHGYGLMIAIGVFCALWVAAKRAKNNLDVNVVYDLTFIVLIFGFIGAKLLYILVEIETMIKDPMQILSGSGFVVYGGILSGLLAAILYCKKKKISFLKYFDLLIPSVAIAQGFGRIGCFLAGCCYGSETDSFIGIAFEHSEIAPNGVKLIPTQLFSSAGDFLIAFILIMYAKKGRSDGKVGALYLILYSIGRFIIEFYRDDYRGFIGYLSTSQFISVITLIIGIVMFFKLTKRWINHEFENRLHR</sequence>
<dbReference type="EMBL" id="SKFG01000001">
    <property type="protein sequence ID" value="TCZ80841.1"/>
    <property type="molecule type" value="Genomic_DNA"/>
</dbReference>
<dbReference type="InterPro" id="IPR001640">
    <property type="entry name" value="Lgt"/>
</dbReference>
<keyword evidence="6 7" id="KW-0472">Membrane</keyword>
<dbReference type="Proteomes" id="UP000295418">
    <property type="component" value="Unassembled WGS sequence"/>
</dbReference>
<comment type="subcellular location">
    <subcellularLocation>
        <location evidence="7">Cell membrane</location>
        <topology evidence="7">Multi-pass membrane protein</topology>
    </subcellularLocation>
</comment>
<dbReference type="NCBIfam" id="TIGR00544">
    <property type="entry name" value="lgt"/>
    <property type="match status" value="1"/>
</dbReference>
<dbReference type="GO" id="GO:0005886">
    <property type="term" value="C:plasma membrane"/>
    <property type="evidence" value="ECO:0007669"/>
    <property type="project" value="UniProtKB-SubCell"/>
</dbReference>
<dbReference type="EC" id="2.5.1.145" evidence="7"/>
<feature type="transmembrane region" description="Helical" evidence="7">
    <location>
        <begin position="217"/>
        <end position="240"/>
    </location>
</feature>
<dbReference type="HAMAP" id="MF_01147">
    <property type="entry name" value="Lgt"/>
    <property type="match status" value="1"/>
</dbReference>
<dbReference type="Pfam" id="PF01790">
    <property type="entry name" value="LGT"/>
    <property type="match status" value="1"/>
</dbReference>